<dbReference type="PANTHER" id="PTHR42974:SF1">
    <property type="entry name" value="TYPE-3 GLUTAMINE SYNTHETASE"/>
    <property type="match status" value="1"/>
</dbReference>
<evidence type="ECO:0000313" key="3">
    <source>
        <dbReference type="EMBL" id="KUG21790.1"/>
    </source>
</evidence>
<dbReference type="InterPro" id="IPR052725">
    <property type="entry name" value="GS_Type-3"/>
</dbReference>
<dbReference type="InterPro" id="IPR022147">
    <property type="entry name" value="GSIII_N"/>
</dbReference>
<dbReference type="Pfam" id="PF18318">
    <property type="entry name" value="Gln-synt_C-ter"/>
    <property type="match status" value="1"/>
</dbReference>
<dbReference type="Gene3D" id="1.20.120.1560">
    <property type="match status" value="1"/>
</dbReference>
<dbReference type="GO" id="GO:0006542">
    <property type="term" value="P:glutamine biosynthetic process"/>
    <property type="evidence" value="ECO:0007669"/>
    <property type="project" value="InterPro"/>
</dbReference>
<gene>
    <name evidence="3" type="ORF">ASZ90_008447</name>
</gene>
<name>A0A0W8FMB6_9ZZZZ</name>
<feature type="domain" description="GS catalytic" evidence="2">
    <location>
        <begin position="188"/>
        <end position="612"/>
    </location>
</feature>
<dbReference type="AlphaFoldDB" id="A0A0W8FMB6"/>
<accession>A0A0W8FMB6</accession>
<comment type="caution">
    <text evidence="3">The sequence shown here is derived from an EMBL/GenBank/DDBJ whole genome shotgun (WGS) entry which is preliminary data.</text>
</comment>
<protein>
    <submittedName>
        <fullName evidence="3">Glutamine synthetase type iii, glnn</fullName>
        <ecNumber evidence="3">6.3.1.2</ecNumber>
    </submittedName>
</protein>
<dbReference type="EMBL" id="LNQE01001021">
    <property type="protein sequence ID" value="KUG21790.1"/>
    <property type="molecule type" value="Genomic_DNA"/>
</dbReference>
<dbReference type="PROSITE" id="PS00181">
    <property type="entry name" value="GLNA_ATP"/>
    <property type="match status" value="1"/>
</dbReference>
<dbReference type="InterPro" id="IPR040577">
    <property type="entry name" value="Gln-synt_C"/>
</dbReference>
<dbReference type="InterPro" id="IPR014746">
    <property type="entry name" value="Gln_synth/guanido_kin_cat_dom"/>
</dbReference>
<organism evidence="3">
    <name type="scientific">hydrocarbon metagenome</name>
    <dbReference type="NCBI Taxonomy" id="938273"/>
    <lineage>
        <taxon>unclassified sequences</taxon>
        <taxon>metagenomes</taxon>
        <taxon>ecological metagenomes</taxon>
    </lineage>
</organism>
<dbReference type="InterPro" id="IPR008146">
    <property type="entry name" value="Gln_synth_cat_dom"/>
</dbReference>
<reference evidence="3" key="1">
    <citation type="journal article" date="2015" name="Proc. Natl. Acad. Sci. U.S.A.">
        <title>Networks of energetic and metabolic interactions define dynamics in microbial communities.</title>
        <authorList>
            <person name="Embree M."/>
            <person name="Liu J.K."/>
            <person name="Al-Bassam M.M."/>
            <person name="Zengler K."/>
        </authorList>
    </citation>
    <scope>NUCLEOTIDE SEQUENCE</scope>
</reference>
<proteinExistence type="predicted"/>
<dbReference type="PANTHER" id="PTHR42974">
    <property type="entry name" value="GLUTAMINE SYNTHETASE"/>
    <property type="match status" value="1"/>
</dbReference>
<dbReference type="PROSITE" id="PS51986">
    <property type="entry name" value="GS_BETA_GRASP"/>
    <property type="match status" value="1"/>
</dbReference>
<dbReference type="SUPFAM" id="SSF55931">
    <property type="entry name" value="Glutamine synthetase/guanido kinase"/>
    <property type="match status" value="1"/>
</dbReference>
<dbReference type="InterPro" id="IPR027303">
    <property type="entry name" value="Gln_synth_gly_rich_site"/>
</dbReference>
<evidence type="ECO:0000259" key="1">
    <source>
        <dbReference type="PROSITE" id="PS51986"/>
    </source>
</evidence>
<dbReference type="Gene3D" id="3.30.590.10">
    <property type="entry name" value="Glutamine synthetase/guanido kinase, catalytic domain"/>
    <property type="match status" value="1"/>
</dbReference>
<sequence>MKKSKPVIASERSYTIEKEKFVPVSEYYGEDTFNYKVMKEKLPKDAYKKIMEAINEDKILDLATADIVAHAIKEWALEKGATHFAHWFQPMTGATAEKHDAFVEPTAVGEVMEKFSGKQLVQGEPDASSFPSGGIRATFEARGYTAWDISSPAFIRRNGISTTLCIPTVFISYTGEALDKKTPLLRSNRAVSNSAVNMLKLLGAKNVKKVHATLGPEQEYFLIDMDYFFKRQDLVLGGRTIVGAPPAKGQELEDQYFGSIKERISSYMHDMEEELFKLGVPAKTRHNEVAPSQFEIAPVFEEANLAVDHNQIVMDTMKSVAKKHNLACLLHEKPFAKINGSGKHVNWSLADNNGNNLLNPGRTPHENITFLVFLIAVVRAVYKNADILRASVATYANDHRLGANEAPPAIISVFLGDQLTDILTSIEKGTVAKATNAEIIDLDISSLPLLSKDNTDRNRTSPFAFTGNKFEFRAVGSSQSISFPGTVLNTIVAESLDCLAEKIKAKNTKNINQAVFEVLKSEIKEIKPVLFNGDNYTKEWELEAAKRGLPNYKTTPVALKALATVKAIDLFEKYKVLSKVELQSRYVIYLEKYIKDLEIEVKCLSNICLSQIIPAAVVYQKILAKTIISTREALGSAATVSAQTEILKKLVDGINNIYNLNKDILAKVEVANAIHDEAKKADTLCSKVKPKMDELRENVDELENLIDDELWPLPKFWEMLFIS</sequence>
<feature type="domain" description="GS beta-grasp" evidence="1">
    <location>
        <begin position="82"/>
        <end position="175"/>
    </location>
</feature>
<dbReference type="Pfam" id="PF00120">
    <property type="entry name" value="Gln-synt_C"/>
    <property type="match status" value="1"/>
</dbReference>
<dbReference type="Pfam" id="PF12437">
    <property type="entry name" value="GSIII_N"/>
    <property type="match status" value="1"/>
</dbReference>
<dbReference type="InterPro" id="IPR008147">
    <property type="entry name" value="Gln_synt_N"/>
</dbReference>
<keyword evidence="3" id="KW-0436">Ligase</keyword>
<dbReference type="EC" id="6.3.1.2" evidence="3"/>
<evidence type="ECO:0000259" key="2">
    <source>
        <dbReference type="PROSITE" id="PS51987"/>
    </source>
</evidence>
<dbReference type="GO" id="GO:0004356">
    <property type="term" value="F:glutamine synthetase activity"/>
    <property type="evidence" value="ECO:0007669"/>
    <property type="project" value="UniProtKB-EC"/>
</dbReference>
<dbReference type="SMART" id="SM01230">
    <property type="entry name" value="Gln-synt_C"/>
    <property type="match status" value="1"/>
</dbReference>
<dbReference type="PROSITE" id="PS51987">
    <property type="entry name" value="GS_CATALYTIC"/>
    <property type="match status" value="1"/>
</dbReference>